<sequence>MFFPLTIKVSSNMTLIIRVCHSFYFTARESNPNPAKVQCLMISTFALL</sequence>
<reference evidence="1 2" key="1">
    <citation type="submission" date="2019-10" db="EMBL/GenBank/DDBJ databases">
        <title>Genomic and transcriptomic insights into the perfect genentic adaptation of a filamentous nitrogen-fixing cyanobacterium to rice fields.</title>
        <authorList>
            <person name="Chen Z."/>
        </authorList>
    </citation>
    <scope>NUCLEOTIDE SEQUENCE [LARGE SCALE GENOMIC DNA]</scope>
    <source>
        <strain evidence="1">CCNUC1</strain>
    </source>
</reference>
<protein>
    <submittedName>
        <fullName evidence="1">Uncharacterized protein</fullName>
    </submittedName>
</protein>
<name>A0A5P8VW44_9NOSO</name>
<dbReference type="AlphaFoldDB" id="A0A5P8VW44"/>
<accession>A0A5P8VW44</accession>
<gene>
    <name evidence="1" type="ORF">GXM_02100</name>
</gene>
<keyword evidence="2" id="KW-1185">Reference proteome</keyword>
<dbReference type="EMBL" id="CP045226">
    <property type="protein sequence ID" value="QFS44625.1"/>
    <property type="molecule type" value="Genomic_DNA"/>
</dbReference>
<dbReference type="KEGG" id="nsh:GXM_02100"/>
<evidence type="ECO:0000313" key="2">
    <source>
        <dbReference type="Proteomes" id="UP000326678"/>
    </source>
</evidence>
<dbReference type="Proteomes" id="UP000326678">
    <property type="component" value="Chromosome Gxm1"/>
</dbReference>
<organism evidence="1 2">
    <name type="scientific">Nostoc sphaeroides CCNUC1</name>
    <dbReference type="NCBI Taxonomy" id="2653204"/>
    <lineage>
        <taxon>Bacteria</taxon>
        <taxon>Bacillati</taxon>
        <taxon>Cyanobacteriota</taxon>
        <taxon>Cyanophyceae</taxon>
        <taxon>Nostocales</taxon>
        <taxon>Nostocaceae</taxon>
        <taxon>Nostoc</taxon>
    </lineage>
</organism>
<proteinExistence type="predicted"/>
<evidence type="ECO:0000313" key="1">
    <source>
        <dbReference type="EMBL" id="QFS44625.1"/>
    </source>
</evidence>